<proteinExistence type="predicted"/>
<evidence type="ECO:0000256" key="3">
    <source>
        <dbReference type="ARBA" id="ARBA00023242"/>
    </source>
</evidence>
<comment type="subcellular location">
    <subcellularLocation>
        <location evidence="1">Nucleus</location>
    </subcellularLocation>
</comment>
<keyword evidence="3" id="KW-0539">Nucleus</keyword>
<dbReference type="GO" id="GO:0000118">
    <property type="term" value="C:histone deacetylase complex"/>
    <property type="evidence" value="ECO:0007669"/>
    <property type="project" value="TreeGrafter"/>
</dbReference>
<dbReference type="Gene3D" id="2.60.120.650">
    <property type="entry name" value="Cupin"/>
    <property type="match status" value="1"/>
</dbReference>
<evidence type="ECO:0000256" key="1">
    <source>
        <dbReference type="ARBA" id="ARBA00004123"/>
    </source>
</evidence>
<dbReference type="GO" id="GO:0032454">
    <property type="term" value="F:histone H3K9 demethylase activity"/>
    <property type="evidence" value="ECO:0007669"/>
    <property type="project" value="InterPro"/>
</dbReference>
<dbReference type="GO" id="GO:0003712">
    <property type="term" value="F:transcription coregulator activity"/>
    <property type="evidence" value="ECO:0007669"/>
    <property type="project" value="TreeGrafter"/>
</dbReference>
<dbReference type="InterPro" id="IPR045109">
    <property type="entry name" value="LSDs-like"/>
</dbReference>
<dbReference type="GO" id="GO:0046872">
    <property type="term" value="F:metal ion binding"/>
    <property type="evidence" value="ECO:0007669"/>
    <property type="project" value="UniProtKB-KW"/>
</dbReference>
<evidence type="ECO:0000313" key="5">
    <source>
        <dbReference type="EMBL" id="CAF5083176.1"/>
    </source>
</evidence>
<evidence type="ECO:0000259" key="4">
    <source>
        <dbReference type="PROSITE" id="PS51184"/>
    </source>
</evidence>
<dbReference type="GO" id="GO:0000785">
    <property type="term" value="C:chromatin"/>
    <property type="evidence" value="ECO:0007669"/>
    <property type="project" value="TreeGrafter"/>
</dbReference>
<evidence type="ECO:0000313" key="6">
    <source>
        <dbReference type="EMBL" id="CAF5085015.1"/>
    </source>
</evidence>
<dbReference type="EMBL" id="CAJOBH010234129">
    <property type="protein sequence ID" value="CAF5083176.1"/>
    <property type="molecule type" value="Genomic_DNA"/>
</dbReference>
<dbReference type="EMBL" id="CAJOBI010241055">
    <property type="protein sequence ID" value="CAF5085015.1"/>
    <property type="molecule type" value="Genomic_DNA"/>
</dbReference>
<dbReference type="PANTHER" id="PTHR12549:SF38">
    <property type="entry name" value="JMJC DOMAIN-CONTAINING HISTONE DEMETHYLASE 2, ISOFORM A"/>
    <property type="match status" value="1"/>
</dbReference>
<feature type="non-terminal residue" evidence="5">
    <location>
        <position position="101"/>
    </location>
</feature>
<dbReference type="PANTHER" id="PTHR12549">
    <property type="entry name" value="JMJC DOMAIN-CONTAINING HISTONE DEMETHYLATION PROTEIN"/>
    <property type="match status" value="1"/>
</dbReference>
<reference evidence="5" key="1">
    <citation type="submission" date="2021-02" db="EMBL/GenBank/DDBJ databases">
        <authorList>
            <person name="Nowell W R."/>
        </authorList>
    </citation>
    <scope>NUCLEOTIDE SEQUENCE</scope>
</reference>
<keyword evidence="2" id="KW-0479">Metal-binding</keyword>
<evidence type="ECO:0000256" key="2">
    <source>
        <dbReference type="ARBA" id="ARBA00022723"/>
    </source>
</evidence>
<comment type="caution">
    <text evidence="5">The sequence shown here is derived from an EMBL/GenBank/DDBJ whole genome shotgun (WGS) entry which is preliminary data.</text>
</comment>
<evidence type="ECO:0000313" key="7">
    <source>
        <dbReference type="Proteomes" id="UP000681967"/>
    </source>
</evidence>
<sequence>AYPILQFFGDAVFIPSGAPHQVKNLHSCIKIAEDFVSPENLDRCLITTNEFRSLSKTHTNHADILQAKNILFYTIRDALNSLSESNGSETTQETSILDVLN</sequence>
<dbReference type="Pfam" id="PF02373">
    <property type="entry name" value="JmjC"/>
    <property type="match status" value="1"/>
</dbReference>
<name>A0A8S3ESL1_9BILA</name>
<dbReference type="Proteomes" id="UP000681967">
    <property type="component" value="Unassembled WGS sequence"/>
</dbReference>
<dbReference type="InterPro" id="IPR003347">
    <property type="entry name" value="JmjC_dom"/>
</dbReference>
<accession>A0A8S3ESL1</accession>
<organism evidence="5 7">
    <name type="scientific">Rotaria magnacalcarata</name>
    <dbReference type="NCBI Taxonomy" id="392030"/>
    <lineage>
        <taxon>Eukaryota</taxon>
        <taxon>Metazoa</taxon>
        <taxon>Spiralia</taxon>
        <taxon>Gnathifera</taxon>
        <taxon>Rotifera</taxon>
        <taxon>Eurotatoria</taxon>
        <taxon>Bdelloidea</taxon>
        <taxon>Philodinida</taxon>
        <taxon>Philodinidae</taxon>
        <taxon>Rotaria</taxon>
    </lineage>
</organism>
<gene>
    <name evidence="5" type="ORF">BYL167_LOCUS62185</name>
    <name evidence="6" type="ORF">SMN809_LOCUS60951</name>
</gene>
<dbReference type="AlphaFoldDB" id="A0A8S3ESL1"/>
<dbReference type="Proteomes" id="UP000676336">
    <property type="component" value="Unassembled WGS sequence"/>
</dbReference>
<dbReference type="SUPFAM" id="SSF51197">
    <property type="entry name" value="Clavaminate synthase-like"/>
    <property type="match status" value="1"/>
</dbReference>
<dbReference type="PROSITE" id="PS51184">
    <property type="entry name" value="JMJC"/>
    <property type="match status" value="1"/>
</dbReference>
<dbReference type="GO" id="GO:0031490">
    <property type="term" value="F:chromatin DNA binding"/>
    <property type="evidence" value="ECO:0007669"/>
    <property type="project" value="TreeGrafter"/>
</dbReference>
<protein>
    <recommendedName>
        <fullName evidence="4">JmjC domain-containing protein</fullName>
    </recommendedName>
</protein>
<dbReference type="GO" id="GO:0006357">
    <property type="term" value="P:regulation of transcription by RNA polymerase II"/>
    <property type="evidence" value="ECO:0007669"/>
    <property type="project" value="TreeGrafter"/>
</dbReference>
<feature type="domain" description="JmjC" evidence="4">
    <location>
        <begin position="1"/>
        <end position="52"/>
    </location>
</feature>